<dbReference type="InterPro" id="IPR011059">
    <property type="entry name" value="Metal-dep_hydrolase_composite"/>
</dbReference>
<accession>M1PCV6</accession>
<dbReference type="eggNOG" id="COG1228">
    <property type="taxonomic scope" value="Bacteria"/>
</dbReference>
<dbReference type="PANTHER" id="PTHR43135:SF3">
    <property type="entry name" value="ALPHA-D-RIBOSE 1-METHYLPHOSPHONATE 5-TRIPHOSPHATE DIPHOSPHATASE"/>
    <property type="match status" value="1"/>
</dbReference>
<dbReference type="Pfam" id="PF01979">
    <property type="entry name" value="Amidohydro_1"/>
    <property type="match status" value="1"/>
</dbReference>
<dbReference type="Gene3D" id="2.30.40.10">
    <property type="entry name" value="Urease, subunit C, domain 1"/>
    <property type="match status" value="1"/>
</dbReference>
<evidence type="ECO:0000259" key="1">
    <source>
        <dbReference type="Pfam" id="PF01979"/>
    </source>
</evidence>
<proteinExistence type="predicted"/>
<evidence type="ECO:0000313" key="3">
    <source>
        <dbReference type="Proteomes" id="UP000011721"/>
    </source>
</evidence>
<dbReference type="PANTHER" id="PTHR43135">
    <property type="entry name" value="ALPHA-D-RIBOSE 1-METHYLPHOSPHONATE 5-TRIPHOSPHATE DIPHOSPHATASE"/>
    <property type="match status" value="1"/>
</dbReference>
<organism evidence="2 3">
    <name type="scientific">Desulfocapsa sulfexigens (strain DSM 10523 / SB164P1)</name>
    <dbReference type="NCBI Taxonomy" id="1167006"/>
    <lineage>
        <taxon>Bacteria</taxon>
        <taxon>Pseudomonadati</taxon>
        <taxon>Thermodesulfobacteriota</taxon>
        <taxon>Desulfobulbia</taxon>
        <taxon>Desulfobulbales</taxon>
        <taxon>Desulfocapsaceae</taxon>
        <taxon>Desulfocapsa</taxon>
    </lineage>
</organism>
<reference evidence="3" key="1">
    <citation type="journal article" date="2013" name="Stand. Genomic Sci.">
        <title>Complete genome sequence of Desulfocapsa sulfexigens, a marine deltaproteobacterium specialized in disproportionating inorganic sulfur compounds.</title>
        <authorList>
            <person name="Finster K.W."/>
            <person name="Kjeldsen K.U."/>
            <person name="Kube M."/>
            <person name="Reinhardt R."/>
            <person name="Mussmann M."/>
            <person name="Amann R."/>
            <person name="Schreiber L."/>
        </authorList>
    </citation>
    <scope>NUCLEOTIDE SEQUENCE [LARGE SCALE GENOMIC DNA]</scope>
    <source>
        <strain evidence="3">DSM 10523 / SB164P1</strain>
    </source>
</reference>
<dbReference type="EMBL" id="CP003985">
    <property type="protein sequence ID" value="AGF77580.1"/>
    <property type="molecule type" value="Genomic_DNA"/>
</dbReference>
<keyword evidence="3" id="KW-1185">Reference proteome</keyword>
<dbReference type="InterPro" id="IPR032466">
    <property type="entry name" value="Metal_Hydrolase"/>
</dbReference>
<dbReference type="Proteomes" id="UP000011721">
    <property type="component" value="Chromosome"/>
</dbReference>
<dbReference type="InterPro" id="IPR051781">
    <property type="entry name" value="Metallo-dep_Hydrolase"/>
</dbReference>
<dbReference type="STRING" id="1167006.UWK_01008"/>
<feature type="domain" description="Amidohydrolase-related" evidence="1">
    <location>
        <begin position="56"/>
        <end position="224"/>
    </location>
</feature>
<gene>
    <name evidence="2" type="ordered locus">UWK_01008</name>
</gene>
<keyword evidence="2" id="KW-0378">Hydrolase</keyword>
<dbReference type="AlphaFoldDB" id="M1PCV6"/>
<dbReference type="Gene3D" id="3.20.20.140">
    <property type="entry name" value="Metal-dependent hydrolases"/>
    <property type="match status" value="1"/>
</dbReference>
<dbReference type="GO" id="GO:0016810">
    <property type="term" value="F:hydrolase activity, acting on carbon-nitrogen (but not peptide) bonds"/>
    <property type="evidence" value="ECO:0007669"/>
    <property type="project" value="InterPro"/>
</dbReference>
<protein>
    <submittedName>
        <fullName evidence="2">Amidohydrolase, imidazolonepropionase</fullName>
    </submittedName>
</protein>
<dbReference type="RefSeq" id="WP_015403276.1">
    <property type="nucleotide sequence ID" value="NC_020304.1"/>
</dbReference>
<dbReference type="SUPFAM" id="SSF51556">
    <property type="entry name" value="Metallo-dependent hydrolases"/>
    <property type="match status" value="1"/>
</dbReference>
<dbReference type="HOGENOM" id="CLU_1080643_0_0_7"/>
<name>M1PCV6_DESSD</name>
<evidence type="ECO:0000313" key="2">
    <source>
        <dbReference type="EMBL" id="AGF77580.1"/>
    </source>
</evidence>
<dbReference type="KEGG" id="dsf:UWK_01008"/>
<sequence length="257" mass="27858">MEIRSSGSMGSTEPDFLRINYSASIEDDDAQHSLISHEKLCHTLKHRGNKKAVVLANGPQHVKEAIEAGCDAIEQGYDMGEGNLQKMADRNVLWIPSIVRAKNGLDGASSGGSVCCRFSTRYVAPGKPIPGAEAFWKKILAEQLKQLSFAKELGLTLAVGTGSGSVGILHGESMVEEMKLFMKAGYSLEEAICCASENGARFFNMTNLGRLCVGRKATFLITRGSVKQLPRKLSYLEGIYIDGQPSSTYQKHPVKAS</sequence>
<dbReference type="PATRIC" id="fig|1167006.5.peg.1130"/>
<dbReference type="InterPro" id="IPR006680">
    <property type="entry name" value="Amidohydro-rel"/>
</dbReference>